<dbReference type="EMBL" id="CACVBM020000388">
    <property type="protein sequence ID" value="CAA7018475.1"/>
    <property type="molecule type" value="Genomic_DNA"/>
</dbReference>
<evidence type="ECO:0000313" key="2">
    <source>
        <dbReference type="EMBL" id="CAA7018475.1"/>
    </source>
</evidence>
<dbReference type="SUPFAM" id="SSF81383">
    <property type="entry name" value="F-box domain"/>
    <property type="match status" value="1"/>
</dbReference>
<dbReference type="InterPro" id="IPR001810">
    <property type="entry name" value="F-box_dom"/>
</dbReference>
<proteinExistence type="predicted"/>
<dbReference type="PANTHER" id="PTHR31111">
    <property type="entry name" value="BNAA05G37150D PROTEIN-RELATED"/>
    <property type="match status" value="1"/>
</dbReference>
<dbReference type="Gene3D" id="1.20.1280.50">
    <property type="match status" value="1"/>
</dbReference>
<dbReference type="Proteomes" id="UP000467841">
    <property type="component" value="Unassembled WGS sequence"/>
</dbReference>
<sequence length="367" mass="42990">MKKKKQKQKKVSDPIPTDLLIDIFLRVPGKSIARFRCVSKSWESILRRPDFTELFLTKSLARPRLLFFIRVYKELFVLSSPQPQNPLENTTLVATRYKCFPKYFPSDVSPPLNGLLCLHEWARKLRVICNPVTGESINLPPLKAAGAKKSFFGYDPINKEFKVLCTTWSRNGQLNTHRVLTLGTGKRLWRWVECNQRYSIRSGVHFYREIWINGVLYYGADIGRWCMIVCFDFSSEKFRFVKLHEEMSDGTLINYKGKLGALEERMCEVVLWVVEEVAGEHKWCKRISVLLNSHDEMQRRLNVVGMTGGCEIVFSLYSRPKPFCIVYYNIERKTFTRVNIEGFEEFHAHRTNRITTFLDYVENMKLL</sequence>
<dbReference type="InterPro" id="IPR017451">
    <property type="entry name" value="F-box-assoc_interact_dom"/>
</dbReference>
<comment type="caution">
    <text evidence="2">The sequence shown here is derived from an EMBL/GenBank/DDBJ whole genome shotgun (WGS) entry which is preliminary data.</text>
</comment>
<dbReference type="CDD" id="cd22157">
    <property type="entry name" value="F-box_AtFBW1-like"/>
    <property type="match status" value="1"/>
</dbReference>
<dbReference type="NCBIfam" id="TIGR01640">
    <property type="entry name" value="F_box_assoc_1"/>
    <property type="match status" value="1"/>
</dbReference>
<evidence type="ECO:0000313" key="3">
    <source>
        <dbReference type="Proteomes" id="UP000467841"/>
    </source>
</evidence>
<accession>A0A6D2HQT2</accession>
<evidence type="ECO:0000259" key="1">
    <source>
        <dbReference type="SMART" id="SM00256"/>
    </source>
</evidence>
<gene>
    <name evidence="2" type="ORF">MERR_LOCUS5710</name>
</gene>
<dbReference type="OrthoDB" id="1083664at2759"/>
<dbReference type="Pfam" id="PF08268">
    <property type="entry name" value="FBA_3"/>
    <property type="match status" value="1"/>
</dbReference>
<dbReference type="AlphaFoldDB" id="A0A6D2HQT2"/>
<dbReference type="PANTHER" id="PTHR31111:SF65">
    <property type="entry name" value="F-BOX DOMAIN-CONTAINING PROTEIN"/>
    <property type="match status" value="1"/>
</dbReference>
<organism evidence="2 3">
    <name type="scientific">Microthlaspi erraticum</name>
    <dbReference type="NCBI Taxonomy" id="1685480"/>
    <lineage>
        <taxon>Eukaryota</taxon>
        <taxon>Viridiplantae</taxon>
        <taxon>Streptophyta</taxon>
        <taxon>Embryophyta</taxon>
        <taxon>Tracheophyta</taxon>
        <taxon>Spermatophyta</taxon>
        <taxon>Magnoliopsida</taxon>
        <taxon>eudicotyledons</taxon>
        <taxon>Gunneridae</taxon>
        <taxon>Pentapetalae</taxon>
        <taxon>rosids</taxon>
        <taxon>malvids</taxon>
        <taxon>Brassicales</taxon>
        <taxon>Brassicaceae</taxon>
        <taxon>Coluteocarpeae</taxon>
        <taxon>Microthlaspi</taxon>
    </lineage>
</organism>
<reference evidence="2" key="1">
    <citation type="submission" date="2020-01" db="EMBL/GenBank/DDBJ databases">
        <authorList>
            <person name="Mishra B."/>
        </authorList>
    </citation>
    <scope>NUCLEOTIDE SEQUENCE [LARGE SCALE GENOMIC DNA]</scope>
</reference>
<dbReference type="SMART" id="SM00256">
    <property type="entry name" value="FBOX"/>
    <property type="match status" value="1"/>
</dbReference>
<dbReference type="Pfam" id="PF00646">
    <property type="entry name" value="F-box"/>
    <property type="match status" value="1"/>
</dbReference>
<name>A0A6D2HQT2_9BRAS</name>
<protein>
    <recommendedName>
        <fullName evidence="1">F-box domain-containing protein</fullName>
    </recommendedName>
</protein>
<dbReference type="InterPro" id="IPR036047">
    <property type="entry name" value="F-box-like_dom_sf"/>
</dbReference>
<feature type="domain" description="F-box" evidence="1">
    <location>
        <begin position="15"/>
        <end position="55"/>
    </location>
</feature>
<keyword evidence="3" id="KW-1185">Reference proteome</keyword>
<dbReference type="InterPro" id="IPR013187">
    <property type="entry name" value="F-box-assoc_dom_typ3"/>
</dbReference>